<dbReference type="OrthoDB" id="9799173at2"/>
<name>A0A139XDA4_9CYAN</name>
<dbReference type="STRING" id="128403.WA1_20440"/>
<reference evidence="2 3" key="1">
    <citation type="journal article" date="2013" name="Genome Biol. Evol.">
        <title>Genomes of Stigonematalean cyanobacteria (subsection V) and the evolution of oxygenic photosynthesis from prokaryotes to plastids.</title>
        <authorList>
            <person name="Dagan T."/>
            <person name="Roettger M."/>
            <person name="Stucken K."/>
            <person name="Landan G."/>
            <person name="Koch R."/>
            <person name="Major P."/>
            <person name="Gould S.B."/>
            <person name="Goremykin V.V."/>
            <person name="Rippka R."/>
            <person name="Tandeau de Marsac N."/>
            <person name="Gugger M."/>
            <person name="Lockhart P.J."/>
            <person name="Allen J.F."/>
            <person name="Brune I."/>
            <person name="Maus I."/>
            <person name="Puhler A."/>
            <person name="Martin W.F."/>
        </authorList>
    </citation>
    <scope>NUCLEOTIDE SEQUENCE [LARGE SCALE GENOMIC DNA]</scope>
    <source>
        <strain evidence="2 3">PCC 7110</strain>
    </source>
</reference>
<comment type="caution">
    <text evidence="2">The sequence shown here is derived from an EMBL/GenBank/DDBJ whole genome shotgun (WGS) entry which is preliminary data.</text>
</comment>
<evidence type="ECO:0000313" key="2">
    <source>
        <dbReference type="EMBL" id="KYC42602.1"/>
    </source>
</evidence>
<gene>
    <name evidence="2" type="ORF">WA1_20440</name>
</gene>
<evidence type="ECO:0000313" key="3">
    <source>
        <dbReference type="Proteomes" id="UP000076925"/>
    </source>
</evidence>
<proteinExistence type="predicted"/>
<dbReference type="Pfam" id="PF13274">
    <property type="entry name" value="SocA_Panacea"/>
    <property type="match status" value="1"/>
</dbReference>
<evidence type="ECO:0000259" key="1">
    <source>
        <dbReference type="Pfam" id="PF13274"/>
    </source>
</evidence>
<keyword evidence="3" id="KW-1185">Reference proteome</keyword>
<dbReference type="Proteomes" id="UP000076925">
    <property type="component" value="Unassembled WGS sequence"/>
</dbReference>
<sequence>MISCHDVAKYFLAQTDEEAGDLISNLKLQKLVYYAQGFHLALYDEPLFAEPIEAWTHGPVVPELYHAYKHYASGAIPIPDDIDFSKYDKQTRDLLDEVYCVYGQFSAWKLRNMTHDEEPWKDAYKGNMVIDHQAMKQYFKTQLVNGSNE</sequence>
<accession>A0A139XDA4</accession>
<dbReference type="EMBL" id="ANNX02000020">
    <property type="protein sequence ID" value="KYC42602.1"/>
    <property type="molecule type" value="Genomic_DNA"/>
</dbReference>
<dbReference type="AlphaFoldDB" id="A0A139XDA4"/>
<organism evidence="2 3">
    <name type="scientific">Scytonema hofmannii PCC 7110</name>
    <dbReference type="NCBI Taxonomy" id="128403"/>
    <lineage>
        <taxon>Bacteria</taxon>
        <taxon>Bacillati</taxon>
        <taxon>Cyanobacteriota</taxon>
        <taxon>Cyanophyceae</taxon>
        <taxon>Nostocales</taxon>
        <taxon>Scytonemataceae</taxon>
        <taxon>Scytonema</taxon>
    </lineage>
</organism>
<feature type="domain" description="Antitoxin SocA-like Panacea" evidence="1">
    <location>
        <begin position="28"/>
        <end position="121"/>
    </location>
</feature>
<dbReference type="InterPro" id="IPR025272">
    <property type="entry name" value="SocA_Panacea"/>
</dbReference>
<protein>
    <recommendedName>
        <fullName evidence="1">Antitoxin SocA-like Panacea domain-containing protein</fullName>
    </recommendedName>
</protein>